<comment type="similarity">
    <text evidence="2">Belongs to the DUOXA family.</text>
</comment>
<name>A0AAD5B499_SILAS</name>
<dbReference type="PANTHER" id="PTHR31158:SF1">
    <property type="entry name" value="DOXA1 FACTOR-RELATED"/>
    <property type="match status" value="1"/>
</dbReference>
<dbReference type="Pfam" id="PF10204">
    <property type="entry name" value="DuoxA"/>
    <property type="match status" value="1"/>
</dbReference>
<evidence type="ECO:0000313" key="8">
    <source>
        <dbReference type="EMBL" id="KAI5627037.1"/>
    </source>
</evidence>
<dbReference type="GO" id="GO:0005789">
    <property type="term" value="C:endoplasmic reticulum membrane"/>
    <property type="evidence" value="ECO:0007669"/>
    <property type="project" value="InterPro"/>
</dbReference>
<accession>A0AAD5B499</accession>
<feature type="transmembrane region" description="Helical" evidence="7">
    <location>
        <begin position="102"/>
        <end position="121"/>
    </location>
</feature>
<keyword evidence="6" id="KW-0325">Glycoprotein</keyword>
<keyword evidence="3 7" id="KW-0812">Transmembrane</keyword>
<evidence type="ECO:0000256" key="4">
    <source>
        <dbReference type="ARBA" id="ARBA00022989"/>
    </source>
</evidence>
<feature type="transmembrane region" description="Helical" evidence="7">
    <location>
        <begin position="297"/>
        <end position="317"/>
    </location>
</feature>
<dbReference type="EMBL" id="MU551526">
    <property type="protein sequence ID" value="KAI5627037.1"/>
    <property type="molecule type" value="Genomic_DNA"/>
</dbReference>
<evidence type="ECO:0000256" key="7">
    <source>
        <dbReference type="SAM" id="Phobius"/>
    </source>
</evidence>
<feature type="transmembrane region" description="Helical" evidence="7">
    <location>
        <begin position="226"/>
        <end position="245"/>
    </location>
</feature>
<dbReference type="AlphaFoldDB" id="A0AAD5B499"/>
<gene>
    <name evidence="8" type="ORF">C0J50_13535</name>
</gene>
<comment type="subcellular location">
    <subcellularLocation>
        <location evidence="1">Membrane</location>
        <topology evidence="1">Multi-pass membrane protein</topology>
    </subcellularLocation>
</comment>
<keyword evidence="9" id="KW-1185">Reference proteome</keyword>
<dbReference type="PANTHER" id="PTHR31158">
    <property type="entry name" value="DUAL OXIDASE 2"/>
    <property type="match status" value="1"/>
</dbReference>
<feature type="transmembrane region" description="Helical" evidence="7">
    <location>
        <begin position="67"/>
        <end position="90"/>
    </location>
</feature>
<evidence type="ECO:0000256" key="2">
    <source>
        <dbReference type="ARBA" id="ARBA00009816"/>
    </source>
</evidence>
<evidence type="ECO:0000313" key="9">
    <source>
        <dbReference type="Proteomes" id="UP001205998"/>
    </source>
</evidence>
<evidence type="ECO:0000256" key="1">
    <source>
        <dbReference type="ARBA" id="ARBA00004141"/>
    </source>
</evidence>
<feature type="transmembrane region" description="Helical" evidence="7">
    <location>
        <begin position="252"/>
        <end position="277"/>
    </location>
</feature>
<dbReference type="Proteomes" id="UP001205998">
    <property type="component" value="Unassembled WGS sequence"/>
</dbReference>
<comment type="caution">
    <text evidence="8">The sequence shown here is derived from an EMBL/GenBank/DDBJ whole genome shotgun (WGS) entry which is preliminary data.</text>
</comment>
<organism evidence="8 9">
    <name type="scientific">Silurus asotus</name>
    <name type="common">Amur catfish</name>
    <name type="synonym">Parasilurus asotus</name>
    <dbReference type="NCBI Taxonomy" id="30991"/>
    <lineage>
        <taxon>Eukaryota</taxon>
        <taxon>Metazoa</taxon>
        <taxon>Chordata</taxon>
        <taxon>Craniata</taxon>
        <taxon>Vertebrata</taxon>
        <taxon>Euteleostomi</taxon>
        <taxon>Actinopterygii</taxon>
        <taxon>Neopterygii</taxon>
        <taxon>Teleostei</taxon>
        <taxon>Ostariophysi</taxon>
        <taxon>Siluriformes</taxon>
        <taxon>Siluridae</taxon>
        <taxon>Silurus</taxon>
    </lineage>
</organism>
<reference evidence="8" key="1">
    <citation type="submission" date="2018-07" db="EMBL/GenBank/DDBJ databases">
        <title>Comparative genomics of catfishes provides insights into carnivory and benthic adaptation.</title>
        <authorList>
            <person name="Zhang Y."/>
            <person name="Wang D."/>
            <person name="Peng Z."/>
            <person name="Zheng S."/>
            <person name="Shao F."/>
            <person name="Tao W."/>
        </authorList>
    </citation>
    <scope>NUCLEOTIDE SEQUENCE</scope>
    <source>
        <strain evidence="8">Chongqing</strain>
    </source>
</reference>
<keyword evidence="4 7" id="KW-1133">Transmembrane helix</keyword>
<proteinExistence type="inferred from homology"/>
<dbReference type="InterPro" id="IPR018469">
    <property type="entry name" value="Dual_oxidase_maturation_fac"/>
</dbReference>
<feature type="transmembrane region" description="Helical" evidence="7">
    <location>
        <begin position="23"/>
        <end position="47"/>
    </location>
</feature>
<protein>
    <submittedName>
        <fullName evidence="8">Dual oxidase maturation factor 2</fullName>
    </submittedName>
</protein>
<dbReference type="GO" id="GO:0015031">
    <property type="term" value="P:protein transport"/>
    <property type="evidence" value="ECO:0007669"/>
    <property type="project" value="InterPro"/>
</dbReference>
<sequence length="396" mass="43980">MNPRWSEDINDAHRRGKTIPPGLRLSCTFCAHFVLFLVLTALAHAFGGKMTFYDDIYPFYPLQRTSFIFSGSLLAVILVFLTLLVTLLLIVPGIRGRSRILWTFRIIISLFIGVVIVALNFTCDWAEGSLKANATYKSFSNVVVNAEVGLHVGLYGINITLKGDPVVQFNETIDYNEMFTWNGVIGDDYSDALEKGLPNPILYIAEKFTLNSPCSLIYQYQYSGRFASATLWTAFCCWIVANILFSMPVILYAGFMVVATAAFIFFSLASFSTIYNISECNFSIGTESFEPEYSHSFWLGVATGLLCAVIGIIVILLDCLIPEKMREAFSVGVDDDENNDTYSISEGYINTSFLDGTSLEGVTVKTPNQEPQQVPTLTNSKMAAAFEILNPYNLVP</sequence>
<evidence type="ECO:0000256" key="3">
    <source>
        <dbReference type="ARBA" id="ARBA00022692"/>
    </source>
</evidence>
<evidence type="ECO:0000256" key="5">
    <source>
        <dbReference type="ARBA" id="ARBA00023136"/>
    </source>
</evidence>
<evidence type="ECO:0000256" key="6">
    <source>
        <dbReference type="ARBA" id="ARBA00023180"/>
    </source>
</evidence>
<keyword evidence="5 7" id="KW-0472">Membrane</keyword>